<evidence type="ECO:0000256" key="1">
    <source>
        <dbReference type="ARBA" id="ARBA00004651"/>
    </source>
</evidence>
<proteinExistence type="inferred from homology"/>
<dbReference type="EMBL" id="CCSB01000003">
    <property type="protein sequence ID" value="CDZ78380.1"/>
    <property type="molecule type" value="Genomic_DNA"/>
</dbReference>
<dbReference type="InterPro" id="IPR004680">
    <property type="entry name" value="Cit_transptr-like_dom"/>
</dbReference>
<dbReference type="InterPro" id="IPR000802">
    <property type="entry name" value="Arsenical_pump_ArsB"/>
</dbReference>
<feature type="transmembrane region" description="Helical" evidence="8">
    <location>
        <begin position="174"/>
        <end position="197"/>
    </location>
</feature>
<evidence type="ECO:0000313" key="11">
    <source>
        <dbReference type="Proteomes" id="UP000044071"/>
    </source>
</evidence>
<dbReference type="PRINTS" id="PR00758">
    <property type="entry name" value="ARSENICPUMP"/>
</dbReference>
<evidence type="ECO:0000256" key="6">
    <source>
        <dbReference type="ARBA" id="ARBA00022989"/>
    </source>
</evidence>
<evidence type="ECO:0000259" key="9">
    <source>
        <dbReference type="Pfam" id="PF03600"/>
    </source>
</evidence>
<dbReference type="OrthoDB" id="9809303at2"/>
<evidence type="ECO:0000256" key="7">
    <source>
        <dbReference type="ARBA" id="ARBA00023136"/>
    </source>
</evidence>
<sequence length="412" mass="45764">MSAAVYILLIVLIAVALRRMARVVIPIWAIMASGAITTILFQQITPLDALCAIEPDVMFYLFGVFLISQAAEESGYLEHLTDQIFYYADTGKQALLVIIFILGLGAALLMNDTIAIIGTPIILQLCKSHKNLIKPLLFALAFSITIGSTLSPIGNPQNLLIAIKGEMISPFVVFIKYLSIPTLLNLAVTYLFIYLIYKDSLNTSIEKPTPAPINDSHTVRLVKISLAMMIILVLIKLVMDFFHSKIQINFSYISLLSAMPILLSNQRWIFIKKLDWGTLVFFLSTFILMQSVWDSGFFQVNMNHFHISVTHIAVILLTSIILSQFISNVPLVALYLPMLMQHSHSNLSLLSLAVGSTIAGNLSILGAASNIIIIQNSEKRGIRGFGFFEFIKIGVPLTLINFLIYAYFLQGK</sequence>
<feature type="domain" description="Citrate transporter-like" evidence="9">
    <location>
        <begin position="17"/>
        <end position="342"/>
    </location>
</feature>
<dbReference type="RefSeq" id="WP_043874880.1">
    <property type="nucleotide sequence ID" value="NZ_CCVW01000003.1"/>
</dbReference>
<dbReference type="GO" id="GO:0015105">
    <property type="term" value="F:arsenite transmembrane transporter activity"/>
    <property type="evidence" value="ECO:0007669"/>
    <property type="project" value="InterPro"/>
</dbReference>
<protein>
    <submittedName>
        <fullName evidence="10">Inner membrane protein YbiR</fullName>
    </submittedName>
</protein>
<feature type="transmembrane region" description="Helical" evidence="8">
    <location>
        <begin position="385"/>
        <end position="408"/>
    </location>
</feature>
<feature type="transmembrane region" description="Helical" evidence="8">
    <location>
        <begin position="135"/>
        <end position="154"/>
    </location>
</feature>
<evidence type="ECO:0000256" key="4">
    <source>
        <dbReference type="ARBA" id="ARBA00022475"/>
    </source>
</evidence>
<dbReference type="Proteomes" id="UP000044071">
    <property type="component" value="Unassembled WGS sequence"/>
</dbReference>
<comment type="subcellular location">
    <subcellularLocation>
        <location evidence="1">Cell membrane</location>
        <topology evidence="1">Multi-pass membrane protein</topology>
    </subcellularLocation>
</comment>
<evidence type="ECO:0000256" key="2">
    <source>
        <dbReference type="ARBA" id="ARBA00009843"/>
    </source>
</evidence>
<accession>A0A078KVB2</accession>
<feature type="transmembrane region" description="Helical" evidence="8">
    <location>
        <begin position="276"/>
        <end position="293"/>
    </location>
</feature>
<feature type="transmembrane region" description="Helical" evidence="8">
    <location>
        <begin position="349"/>
        <end position="373"/>
    </location>
</feature>
<dbReference type="GO" id="GO:0005886">
    <property type="term" value="C:plasma membrane"/>
    <property type="evidence" value="ECO:0007669"/>
    <property type="project" value="UniProtKB-SubCell"/>
</dbReference>
<dbReference type="Pfam" id="PF03600">
    <property type="entry name" value="CitMHS"/>
    <property type="match status" value="1"/>
</dbReference>
<gene>
    <name evidence="10" type="primary">ybiR</name>
    <name evidence="10" type="ORF">BN59_02690</name>
</gene>
<name>A0A078KVB2_9GAMM</name>
<organism evidence="10 11">
    <name type="scientific">Legionella massiliensis</name>
    <dbReference type="NCBI Taxonomy" id="1034943"/>
    <lineage>
        <taxon>Bacteria</taxon>
        <taxon>Pseudomonadati</taxon>
        <taxon>Pseudomonadota</taxon>
        <taxon>Gammaproteobacteria</taxon>
        <taxon>Legionellales</taxon>
        <taxon>Legionellaceae</taxon>
        <taxon>Legionella</taxon>
    </lineage>
</organism>
<keyword evidence="6 8" id="KW-1133">Transmembrane helix</keyword>
<dbReference type="AlphaFoldDB" id="A0A078KVB2"/>
<keyword evidence="11" id="KW-1185">Reference proteome</keyword>
<comment type="similarity">
    <text evidence="2">Belongs to the CitM (TC 2.A.11) transporter family.</text>
</comment>
<keyword evidence="7 8" id="KW-0472">Membrane</keyword>
<reference evidence="10 11" key="1">
    <citation type="submission" date="2014-06" db="EMBL/GenBank/DDBJ databases">
        <authorList>
            <person name="Urmite Genomes Urmite Genomes"/>
        </authorList>
    </citation>
    <scope>NUCLEOTIDE SEQUENCE [LARGE SCALE GENOMIC DNA]</scope>
</reference>
<evidence type="ECO:0000256" key="3">
    <source>
        <dbReference type="ARBA" id="ARBA00022448"/>
    </source>
</evidence>
<dbReference type="PANTHER" id="PTHR43302:SF5">
    <property type="entry name" value="TRANSPORTER ARSB-RELATED"/>
    <property type="match status" value="1"/>
</dbReference>
<feature type="transmembrane region" description="Helical" evidence="8">
    <location>
        <begin position="218"/>
        <end position="239"/>
    </location>
</feature>
<dbReference type="eggNOG" id="COG1055">
    <property type="taxonomic scope" value="Bacteria"/>
</dbReference>
<feature type="transmembrane region" description="Helical" evidence="8">
    <location>
        <begin position="97"/>
        <end position="123"/>
    </location>
</feature>
<keyword evidence="3" id="KW-0813">Transport</keyword>
<evidence type="ECO:0000256" key="5">
    <source>
        <dbReference type="ARBA" id="ARBA00022692"/>
    </source>
</evidence>
<evidence type="ECO:0000313" key="10">
    <source>
        <dbReference type="EMBL" id="CDZ78380.1"/>
    </source>
</evidence>
<evidence type="ECO:0000256" key="8">
    <source>
        <dbReference type="SAM" id="Phobius"/>
    </source>
</evidence>
<feature type="transmembrane region" description="Helical" evidence="8">
    <location>
        <begin position="313"/>
        <end position="337"/>
    </location>
</feature>
<keyword evidence="5 8" id="KW-0812">Transmembrane</keyword>
<feature type="transmembrane region" description="Helical" evidence="8">
    <location>
        <begin position="245"/>
        <end position="264"/>
    </location>
</feature>
<keyword evidence="4" id="KW-1003">Cell membrane</keyword>
<dbReference type="PANTHER" id="PTHR43302">
    <property type="entry name" value="TRANSPORTER ARSB-RELATED"/>
    <property type="match status" value="1"/>
</dbReference>